<dbReference type="InterPro" id="IPR001650">
    <property type="entry name" value="Helicase_C-like"/>
</dbReference>
<dbReference type="GO" id="GO:0016787">
    <property type="term" value="F:hydrolase activity"/>
    <property type="evidence" value="ECO:0007669"/>
    <property type="project" value="UniProtKB-KW"/>
</dbReference>
<dbReference type="Pfam" id="PF21010">
    <property type="entry name" value="HA2_C"/>
    <property type="match status" value="1"/>
</dbReference>
<dbReference type="InterPro" id="IPR011709">
    <property type="entry name" value="DEAD-box_helicase_OB_fold"/>
</dbReference>
<reference evidence="10" key="1">
    <citation type="journal article" date="2017" name="G3 (Bethesda)">
        <title>De Novo Genome and Transcriptome Assembly of the Canadian Beaver (Castor canadensis).</title>
        <authorList>
            <person name="Lok S."/>
            <person name="Paton T.A."/>
            <person name="Wang Z."/>
            <person name="Kaur G."/>
            <person name="Walker S."/>
            <person name="Yuen R.K."/>
            <person name="Sung W.W."/>
            <person name="Whitney J."/>
            <person name="Buchanan J.A."/>
            <person name="Trost B."/>
            <person name="Singh N."/>
            <person name="Apresto B."/>
            <person name="Chen N."/>
            <person name="Coole M."/>
            <person name="Dawson T.J."/>
            <person name="Ho K.Y."/>
            <person name="Hu Z."/>
            <person name="Pullenayegum S."/>
            <person name="Samler K."/>
            <person name="Shipstone A."/>
            <person name="Tsoi F."/>
            <person name="Wang T."/>
            <person name="Pereira S.L."/>
            <person name="Rostami P."/>
            <person name="Ryan C.A."/>
            <person name="Tong A.H."/>
            <person name="Ng K."/>
            <person name="Sundaravadanam Y."/>
            <person name="Simpson J.T."/>
            <person name="Lim B.K."/>
            <person name="Engstrom M.D."/>
            <person name="Dutton C.J."/>
            <person name="Kerr K.C."/>
            <person name="Franke M."/>
            <person name="Rapley W."/>
            <person name="Wintle R.F."/>
            <person name="Scherer S.W."/>
        </authorList>
    </citation>
    <scope>NUCLEOTIDE SEQUENCE</scope>
    <source>
        <strain evidence="10">ROM106880</strain>
        <tissue evidence="10">Muscle</tissue>
    </source>
</reference>
<comment type="catalytic activity">
    <reaction evidence="8">
        <text>ATP + H2O = ADP + phosphate + H(+)</text>
        <dbReference type="Rhea" id="RHEA:13065"/>
        <dbReference type="ChEBI" id="CHEBI:15377"/>
        <dbReference type="ChEBI" id="CHEBI:15378"/>
        <dbReference type="ChEBI" id="CHEBI:30616"/>
        <dbReference type="ChEBI" id="CHEBI:43474"/>
        <dbReference type="ChEBI" id="CHEBI:456216"/>
        <dbReference type="EC" id="3.6.4.13"/>
    </reaction>
</comment>
<gene>
    <name evidence="10" type="primary">DHX57</name>
</gene>
<evidence type="ECO:0000256" key="7">
    <source>
        <dbReference type="ARBA" id="ARBA00023054"/>
    </source>
</evidence>
<evidence type="ECO:0000256" key="4">
    <source>
        <dbReference type="ARBA" id="ARBA00022801"/>
    </source>
</evidence>
<organism evidence="10">
    <name type="scientific">Castor canadensis</name>
    <name type="common">American beaver</name>
    <dbReference type="NCBI Taxonomy" id="51338"/>
    <lineage>
        <taxon>Eukaryota</taxon>
        <taxon>Metazoa</taxon>
        <taxon>Chordata</taxon>
        <taxon>Craniata</taxon>
        <taxon>Vertebrata</taxon>
        <taxon>Euteleostomi</taxon>
        <taxon>Mammalia</taxon>
        <taxon>Eutheria</taxon>
        <taxon>Euarchontoglires</taxon>
        <taxon>Glires</taxon>
        <taxon>Rodentia</taxon>
        <taxon>Castorimorpha</taxon>
        <taxon>Castoridae</taxon>
        <taxon>Castor</taxon>
    </lineage>
</organism>
<dbReference type="CDD" id="cd18791">
    <property type="entry name" value="SF2_C_RHA"/>
    <property type="match status" value="1"/>
</dbReference>
<dbReference type="GO" id="GO:0003723">
    <property type="term" value="F:RNA binding"/>
    <property type="evidence" value="ECO:0007669"/>
    <property type="project" value="TreeGrafter"/>
</dbReference>
<evidence type="ECO:0000259" key="9">
    <source>
        <dbReference type="PROSITE" id="PS51194"/>
    </source>
</evidence>
<dbReference type="FunFam" id="1.20.120.1080:FF:000002">
    <property type="entry name" value="Putative ATP-dependent RNA helicase DHX36"/>
    <property type="match status" value="1"/>
</dbReference>
<sequence>MRSMKQIAREKLKARRNRTAFEEVEEDLRLSLHFQDEDSVKDAMPDQQLDFKQLLARYKGVSKSVIKTMSVMDFEKVNLELIEALLEWIVDGKHSYPPGAILVFLPGLAEIKMLYEQLQSNSLFNNRRSQRCVIHPLHSSLSSEEQQAVFVKPPIGITKIIISTNIAETSITIDDVVYVIDSGKMKEKRYDASKGMESLEDTFVSQANALQRKGRAGRVASGVCFHLFTSHHYRHHLLKQQLPEIQRVPLEQLCLRIKILDMFSTHNLQSVFSRLIEPPHADSLRASKIRLRDLGALTPDEILTPLGYHLASLPVDVRIGKLMLFGSIFRCLDPALTIAACLAFKSPFVSPWDKKEEANQKKLEFAFANSDYLALLRAYKGWQLNTKEGVRASSNYCRQNFLSGRVLQEMASLKRQFTELLSDIGFVKEGLRAREIEKRAQGGDGVLDATGEEANSNAENHKLISAMLCAALYPNVVQVKTPEGKFQKTSTGAVRMQPKSAELKFATKNDGYVHIHPSSVNYQVRHFDSPYLLYHEKIKTSRVFIRDCSMVSVYPLVLFGGGQVNVQLQRGEFVVSLDDGWIRFVAASHQVAELVKELRGELDHLLQDKIKTPSIDLCNCPRGSRIISMIVKLVTTQ</sequence>
<feature type="domain" description="Helicase C-terminal" evidence="9">
    <location>
        <begin position="81"/>
        <end position="261"/>
    </location>
</feature>
<dbReference type="EMBL" id="GFFV01001687">
    <property type="protein sequence ID" value="JAV38258.1"/>
    <property type="molecule type" value="Transcribed_RNA"/>
</dbReference>
<keyword evidence="6" id="KW-0067">ATP-binding</keyword>
<dbReference type="Pfam" id="PF26026">
    <property type="entry name" value="RNA_hel_CTD"/>
    <property type="match status" value="1"/>
</dbReference>
<comment type="similarity">
    <text evidence="1">Belongs to the DEAD box helicase family. DEAH subfamily.</text>
</comment>
<evidence type="ECO:0000256" key="3">
    <source>
        <dbReference type="ARBA" id="ARBA00022741"/>
    </source>
</evidence>
<evidence type="ECO:0000256" key="8">
    <source>
        <dbReference type="ARBA" id="ARBA00047984"/>
    </source>
</evidence>
<dbReference type="SMART" id="SM00490">
    <property type="entry name" value="HELICc"/>
    <property type="match status" value="1"/>
</dbReference>
<evidence type="ECO:0000256" key="1">
    <source>
        <dbReference type="ARBA" id="ARBA00008792"/>
    </source>
</evidence>
<dbReference type="PROSITE" id="PS51194">
    <property type="entry name" value="HELICASE_CTER"/>
    <property type="match status" value="1"/>
</dbReference>
<dbReference type="GO" id="GO:0005524">
    <property type="term" value="F:ATP binding"/>
    <property type="evidence" value="ECO:0007669"/>
    <property type="project" value="UniProtKB-KW"/>
</dbReference>
<name>A0A250Y3Q9_CASCN</name>
<dbReference type="AlphaFoldDB" id="A0A250Y3Q9"/>
<evidence type="ECO:0000256" key="6">
    <source>
        <dbReference type="ARBA" id="ARBA00022840"/>
    </source>
</evidence>
<keyword evidence="5 10" id="KW-0347">Helicase</keyword>
<dbReference type="PANTHER" id="PTHR18934">
    <property type="entry name" value="ATP-DEPENDENT RNA HELICASE"/>
    <property type="match status" value="1"/>
</dbReference>
<dbReference type="InterPro" id="IPR007502">
    <property type="entry name" value="Helicase-assoc_dom"/>
</dbReference>
<keyword evidence="3" id="KW-0547">Nucleotide-binding</keyword>
<dbReference type="InterPro" id="IPR027417">
    <property type="entry name" value="P-loop_NTPase"/>
</dbReference>
<keyword evidence="4" id="KW-0378">Hydrolase</keyword>
<evidence type="ECO:0000313" key="10">
    <source>
        <dbReference type="EMBL" id="JAV38258.1"/>
    </source>
</evidence>
<dbReference type="Gene3D" id="3.40.50.300">
    <property type="entry name" value="P-loop containing nucleotide triphosphate hydrolases"/>
    <property type="match status" value="1"/>
</dbReference>
<dbReference type="Pfam" id="PF04408">
    <property type="entry name" value="WHD_HA2"/>
    <property type="match status" value="1"/>
</dbReference>
<dbReference type="Gene3D" id="1.20.120.1080">
    <property type="match status" value="1"/>
</dbReference>
<evidence type="ECO:0000256" key="2">
    <source>
        <dbReference type="ARBA" id="ARBA00012552"/>
    </source>
</evidence>
<dbReference type="SMART" id="SM00847">
    <property type="entry name" value="HA2"/>
    <property type="match status" value="1"/>
</dbReference>
<dbReference type="InterPro" id="IPR059023">
    <property type="entry name" value="RNA_hel_CTD"/>
</dbReference>
<protein>
    <recommendedName>
        <fullName evidence="2">RNA helicase</fullName>
        <ecNumber evidence="2">3.6.4.13</ecNumber>
    </recommendedName>
</protein>
<accession>A0A250Y3Q9</accession>
<dbReference type="Pfam" id="PF07717">
    <property type="entry name" value="OB_NTP_bind"/>
    <property type="match status" value="1"/>
</dbReference>
<dbReference type="PANTHER" id="PTHR18934:SF145">
    <property type="entry name" value="ATP-DEPENDENT RNA HELICASE DHX57-RELATED"/>
    <property type="match status" value="1"/>
</dbReference>
<dbReference type="FunFam" id="3.40.50.300:FF:000325">
    <property type="entry name" value="ATP-dependent RNA helicase DHX29"/>
    <property type="match status" value="1"/>
</dbReference>
<dbReference type="EC" id="3.6.4.13" evidence="2"/>
<evidence type="ECO:0000256" key="5">
    <source>
        <dbReference type="ARBA" id="ARBA00022806"/>
    </source>
</evidence>
<keyword evidence="7" id="KW-0175">Coiled coil</keyword>
<proteinExistence type="inferred from homology"/>
<dbReference type="SUPFAM" id="SSF52540">
    <property type="entry name" value="P-loop containing nucleoside triphosphate hydrolases"/>
    <property type="match status" value="1"/>
</dbReference>
<dbReference type="GO" id="GO:0003724">
    <property type="term" value="F:RNA helicase activity"/>
    <property type="evidence" value="ECO:0007669"/>
    <property type="project" value="UniProtKB-EC"/>
</dbReference>
<dbReference type="InterPro" id="IPR048333">
    <property type="entry name" value="HA2_WH"/>
</dbReference>
<dbReference type="Pfam" id="PF00271">
    <property type="entry name" value="Helicase_C"/>
    <property type="match status" value="1"/>
</dbReference>